<dbReference type="SUPFAM" id="SSF54862">
    <property type="entry name" value="4Fe-4S ferredoxins"/>
    <property type="match status" value="1"/>
</dbReference>
<dbReference type="AlphaFoldDB" id="A0A151AZN9"/>
<dbReference type="InterPro" id="IPR050954">
    <property type="entry name" value="ET_IronSulfur_Cluster-Binding"/>
</dbReference>
<dbReference type="GO" id="GO:0051539">
    <property type="term" value="F:4 iron, 4 sulfur cluster binding"/>
    <property type="evidence" value="ECO:0007669"/>
    <property type="project" value="UniProtKB-KW"/>
</dbReference>
<evidence type="ECO:0000256" key="1">
    <source>
        <dbReference type="ARBA" id="ARBA00022448"/>
    </source>
</evidence>
<keyword evidence="7" id="KW-0411">Iron-sulfur</keyword>
<feature type="domain" description="4Fe-4S ferredoxin-type" evidence="8">
    <location>
        <begin position="84"/>
        <end position="113"/>
    </location>
</feature>
<keyword evidence="5" id="KW-0249">Electron transport</keyword>
<keyword evidence="4" id="KW-0677">Repeat</keyword>
<keyword evidence="10" id="KW-1185">Reference proteome</keyword>
<keyword evidence="6" id="KW-0408">Iron</keyword>
<dbReference type="InterPro" id="IPR017896">
    <property type="entry name" value="4Fe4S_Fe-S-bd"/>
</dbReference>
<reference evidence="9 10" key="1">
    <citation type="submission" date="2016-02" db="EMBL/GenBank/DDBJ databases">
        <title>Genome sequence of Moorella mulderi DSM 14980.</title>
        <authorList>
            <person name="Poehlein A."/>
            <person name="Daniel R."/>
        </authorList>
    </citation>
    <scope>NUCLEOTIDE SEQUENCE [LARGE SCALE GENOMIC DNA]</scope>
    <source>
        <strain evidence="9 10">DSM 14980</strain>
    </source>
</reference>
<keyword evidence="3" id="KW-0479">Metal-binding</keyword>
<dbReference type="Gene3D" id="3.30.70.20">
    <property type="match status" value="2"/>
</dbReference>
<dbReference type="CDD" id="cd10563">
    <property type="entry name" value="CooF_like"/>
    <property type="match status" value="1"/>
</dbReference>
<protein>
    <submittedName>
        <fullName evidence="9">Iron-sulfur protein</fullName>
    </submittedName>
</protein>
<evidence type="ECO:0000256" key="2">
    <source>
        <dbReference type="ARBA" id="ARBA00022485"/>
    </source>
</evidence>
<dbReference type="GO" id="GO:0046872">
    <property type="term" value="F:metal ion binding"/>
    <property type="evidence" value="ECO:0007669"/>
    <property type="project" value="UniProtKB-KW"/>
</dbReference>
<dbReference type="PATRIC" id="fig|1122241.3.peg.921"/>
<evidence type="ECO:0000259" key="8">
    <source>
        <dbReference type="PROSITE" id="PS51379"/>
    </source>
</evidence>
<dbReference type="PANTHER" id="PTHR43177">
    <property type="entry name" value="PROTEIN NRFC"/>
    <property type="match status" value="1"/>
</dbReference>
<dbReference type="EMBL" id="LTBC01000002">
    <property type="protein sequence ID" value="KYH33096.1"/>
    <property type="molecule type" value="Genomic_DNA"/>
</dbReference>
<dbReference type="PROSITE" id="PS00198">
    <property type="entry name" value="4FE4S_FER_1"/>
    <property type="match status" value="1"/>
</dbReference>
<evidence type="ECO:0000256" key="3">
    <source>
        <dbReference type="ARBA" id="ARBA00022723"/>
    </source>
</evidence>
<keyword evidence="1" id="KW-0813">Transport</keyword>
<organism evidence="9 10">
    <name type="scientific">Moorella mulderi DSM 14980</name>
    <dbReference type="NCBI Taxonomy" id="1122241"/>
    <lineage>
        <taxon>Bacteria</taxon>
        <taxon>Bacillati</taxon>
        <taxon>Bacillota</taxon>
        <taxon>Clostridia</taxon>
        <taxon>Neomoorellales</taxon>
        <taxon>Neomoorellaceae</taxon>
        <taxon>Neomoorella</taxon>
    </lineage>
</organism>
<dbReference type="InterPro" id="IPR017900">
    <property type="entry name" value="4Fe4S_Fe_S_CS"/>
</dbReference>
<sequence>MKKVYARPAYCMNCHLCEVNCIVAHSRSRDLFRAYKRENLRGTARVIVEERLPLSVAVQCRHCDDPRCVAGCISGAMVKDSETGIVYCQEDKCVGCWTCVAGCPYGAIRPGEKNGRPVPLKCDLCREAGEPACVAGCPNRALVFEERRAGA</sequence>
<dbReference type="PROSITE" id="PS51379">
    <property type="entry name" value="4FE4S_FER_2"/>
    <property type="match status" value="1"/>
</dbReference>
<gene>
    <name evidence="9" type="primary">cooF</name>
    <name evidence="9" type="ORF">MOMUL_08740</name>
</gene>
<accession>A0A151AZN9</accession>
<proteinExistence type="predicted"/>
<keyword evidence="2" id="KW-0004">4Fe-4S</keyword>
<dbReference type="PANTHER" id="PTHR43177:SF5">
    <property type="entry name" value="ANAEROBIC DIMETHYL SULFOXIDE REDUCTASE CHAIN B-RELATED"/>
    <property type="match status" value="1"/>
</dbReference>
<evidence type="ECO:0000256" key="5">
    <source>
        <dbReference type="ARBA" id="ARBA00022982"/>
    </source>
</evidence>
<evidence type="ECO:0000256" key="7">
    <source>
        <dbReference type="ARBA" id="ARBA00023014"/>
    </source>
</evidence>
<dbReference type="Proteomes" id="UP000075670">
    <property type="component" value="Unassembled WGS sequence"/>
</dbReference>
<name>A0A151AZN9_9FIRM</name>
<comment type="caution">
    <text evidence="9">The sequence shown here is derived from an EMBL/GenBank/DDBJ whole genome shotgun (WGS) entry which is preliminary data.</text>
</comment>
<evidence type="ECO:0000256" key="6">
    <source>
        <dbReference type="ARBA" id="ARBA00023004"/>
    </source>
</evidence>
<dbReference type="OrthoDB" id="9810688at2"/>
<evidence type="ECO:0000313" key="9">
    <source>
        <dbReference type="EMBL" id="KYH33096.1"/>
    </source>
</evidence>
<evidence type="ECO:0000256" key="4">
    <source>
        <dbReference type="ARBA" id="ARBA00022737"/>
    </source>
</evidence>
<dbReference type="RefSeq" id="WP_062281981.1">
    <property type="nucleotide sequence ID" value="NZ_LTBC01000002.1"/>
</dbReference>
<evidence type="ECO:0000313" key="10">
    <source>
        <dbReference type="Proteomes" id="UP000075670"/>
    </source>
</evidence>
<dbReference type="Pfam" id="PF13247">
    <property type="entry name" value="Fer4_11"/>
    <property type="match status" value="1"/>
</dbReference>